<keyword evidence="2" id="KW-1185">Reference proteome</keyword>
<comment type="caution">
    <text evidence="1">The sequence shown here is derived from an EMBL/GenBank/DDBJ whole genome shotgun (WGS) entry which is preliminary data.</text>
</comment>
<gene>
    <name evidence="1" type="ORF">RND71_032083</name>
</gene>
<dbReference type="Proteomes" id="UP001291623">
    <property type="component" value="Unassembled WGS sequence"/>
</dbReference>
<organism evidence="1 2">
    <name type="scientific">Anisodus tanguticus</name>
    <dbReference type="NCBI Taxonomy" id="243964"/>
    <lineage>
        <taxon>Eukaryota</taxon>
        <taxon>Viridiplantae</taxon>
        <taxon>Streptophyta</taxon>
        <taxon>Embryophyta</taxon>
        <taxon>Tracheophyta</taxon>
        <taxon>Spermatophyta</taxon>
        <taxon>Magnoliopsida</taxon>
        <taxon>eudicotyledons</taxon>
        <taxon>Gunneridae</taxon>
        <taxon>Pentapetalae</taxon>
        <taxon>asterids</taxon>
        <taxon>lamiids</taxon>
        <taxon>Solanales</taxon>
        <taxon>Solanaceae</taxon>
        <taxon>Solanoideae</taxon>
        <taxon>Hyoscyameae</taxon>
        <taxon>Anisodus</taxon>
    </lineage>
</organism>
<accession>A0AAE1UY24</accession>
<proteinExistence type="predicted"/>
<dbReference type="AlphaFoldDB" id="A0AAE1UY24"/>
<sequence length="217" mass="25063">MYKIQMLQCQQSQLDILSVFDEVPLTSHARRLLGEDKIELSKDKDVCTEDKIAAAEEEGDEGMSHAHDDPYLSIPHVKIWLKCQFKWSVKMRVEHRGWYDPSMYDRDVRWSFKCSRDSTNVMPQPPFHSHIVEEYTQGLDDLGECPIYTNYIEIDNEEVECRAGISITYSMRSAATAAIHTCLGEIAFTIGQNFMNKKGCDKYWKSLVLKEPSLDKL</sequence>
<dbReference type="EMBL" id="JAVYJV010000017">
    <property type="protein sequence ID" value="KAK4349328.1"/>
    <property type="molecule type" value="Genomic_DNA"/>
</dbReference>
<reference evidence="1" key="1">
    <citation type="submission" date="2023-12" db="EMBL/GenBank/DDBJ databases">
        <title>Genome assembly of Anisodus tanguticus.</title>
        <authorList>
            <person name="Wang Y.-J."/>
        </authorList>
    </citation>
    <scope>NUCLEOTIDE SEQUENCE</scope>
    <source>
        <strain evidence="1">KB-2021</strain>
        <tissue evidence="1">Leaf</tissue>
    </source>
</reference>
<evidence type="ECO:0000313" key="1">
    <source>
        <dbReference type="EMBL" id="KAK4349328.1"/>
    </source>
</evidence>
<name>A0AAE1UY24_9SOLA</name>
<protein>
    <submittedName>
        <fullName evidence="1">Uncharacterized protein</fullName>
    </submittedName>
</protein>
<evidence type="ECO:0000313" key="2">
    <source>
        <dbReference type="Proteomes" id="UP001291623"/>
    </source>
</evidence>